<dbReference type="InterPro" id="IPR046515">
    <property type="entry name" value="DUF6693"/>
</dbReference>
<dbReference type="AlphaFoldDB" id="A0AAI9HVQ4"/>
<dbReference type="Pfam" id="PF20403">
    <property type="entry name" value="DUF6693"/>
    <property type="match status" value="1"/>
</dbReference>
<proteinExistence type="predicted"/>
<accession>A0AAI9HVQ4</accession>
<dbReference type="RefSeq" id="WP_368886949.1">
    <property type="nucleotide sequence ID" value="NZ_CAXOSG010000129.1"/>
</dbReference>
<organism evidence="2">
    <name type="scientific">Morganella morganii</name>
    <name type="common">Proteus morganii</name>
    <dbReference type="NCBI Taxonomy" id="582"/>
    <lineage>
        <taxon>Bacteria</taxon>
        <taxon>Pseudomonadati</taxon>
        <taxon>Pseudomonadota</taxon>
        <taxon>Gammaproteobacteria</taxon>
        <taxon>Enterobacterales</taxon>
        <taxon>Morganellaceae</taxon>
        <taxon>Morganella</taxon>
    </lineage>
</organism>
<dbReference type="EMBL" id="ABKJEP030000092">
    <property type="protein sequence ID" value="EMO9458433.1"/>
    <property type="molecule type" value="Genomic_DNA"/>
</dbReference>
<keyword evidence="1" id="KW-0472">Membrane</keyword>
<keyword evidence="1" id="KW-0812">Transmembrane</keyword>
<name>A0AAI9HVQ4_MORMO</name>
<gene>
    <name evidence="2" type="ORF">PN925_003850</name>
</gene>
<sequence>MVSLDLRNAKLRCTAGTLDILGHLVIWLLLSIITLGLAMMVFPYYLIKFILNNTEVIDKRDNTKICRLKCEISLSGMIGYIILWTILSIITFGILYFVFLYKVYAHCLDKTTFTEL</sequence>
<protein>
    <recommendedName>
        <fullName evidence="3">DUF898 domain-containing protein</fullName>
    </recommendedName>
</protein>
<evidence type="ECO:0008006" key="3">
    <source>
        <dbReference type="Google" id="ProtNLM"/>
    </source>
</evidence>
<evidence type="ECO:0000256" key="1">
    <source>
        <dbReference type="SAM" id="Phobius"/>
    </source>
</evidence>
<comment type="caution">
    <text evidence="2">The sequence shown here is derived from an EMBL/GenBank/DDBJ whole genome shotgun (WGS) entry which is preliminary data.</text>
</comment>
<evidence type="ECO:0000313" key="2">
    <source>
        <dbReference type="EMBL" id="EMO9458433.1"/>
    </source>
</evidence>
<feature type="transmembrane region" description="Helical" evidence="1">
    <location>
        <begin position="77"/>
        <end position="99"/>
    </location>
</feature>
<reference evidence="2" key="1">
    <citation type="submission" date="2024-02" db="EMBL/GenBank/DDBJ databases">
        <authorList>
            <consortium name="Clinical and Environmental Microbiology Branch: Whole genome sequencing antimicrobial resistance pathogens in the healthcare setting"/>
        </authorList>
    </citation>
    <scope>NUCLEOTIDE SEQUENCE</scope>
    <source>
        <strain evidence="2">2023KU-00017</strain>
    </source>
</reference>
<keyword evidence="1" id="KW-1133">Transmembrane helix</keyword>
<feature type="transmembrane region" description="Helical" evidence="1">
    <location>
        <begin position="20"/>
        <end position="47"/>
    </location>
</feature>